<organism evidence="2 3">
    <name type="scientific">Pseudarthrobacter enclensis</name>
    <dbReference type="NCBI Taxonomy" id="993070"/>
    <lineage>
        <taxon>Bacteria</taxon>
        <taxon>Bacillati</taxon>
        <taxon>Actinomycetota</taxon>
        <taxon>Actinomycetes</taxon>
        <taxon>Micrococcales</taxon>
        <taxon>Micrococcaceae</taxon>
        <taxon>Pseudarthrobacter</taxon>
    </lineage>
</organism>
<reference evidence="2 3" key="1">
    <citation type="journal article" date="2014" name="Arch. Microbiol.">
        <title>Arthrobacter enclensis sp. nov., isolated from sediment sample.</title>
        <authorList>
            <person name="Dastager S.G."/>
            <person name="Liu Q."/>
            <person name="Tang S.K."/>
            <person name="Krishnamurthi S."/>
            <person name="Lee J.C."/>
            <person name="Li W.J."/>
        </authorList>
    </citation>
    <scope>NUCLEOTIDE SEQUENCE [LARGE SCALE GENOMIC DNA]</scope>
    <source>
        <strain evidence="2 3">NIO-1008</strain>
    </source>
</reference>
<keyword evidence="3" id="KW-1185">Reference proteome</keyword>
<dbReference type="OrthoDB" id="4942423at2"/>
<feature type="region of interest" description="Disordered" evidence="1">
    <location>
        <begin position="190"/>
        <end position="212"/>
    </location>
</feature>
<evidence type="ECO:0008006" key="4">
    <source>
        <dbReference type="Google" id="ProtNLM"/>
    </source>
</evidence>
<dbReference type="AlphaFoldDB" id="A0A0V8IGT2"/>
<gene>
    <name evidence="2" type="ORF">AS031_14965</name>
</gene>
<accession>A0A0V8IGT2</accession>
<feature type="compositionally biased region" description="Low complexity" evidence="1">
    <location>
        <begin position="203"/>
        <end position="212"/>
    </location>
</feature>
<dbReference type="Proteomes" id="UP000053199">
    <property type="component" value="Unassembled WGS sequence"/>
</dbReference>
<dbReference type="EMBL" id="LNQM01000007">
    <property type="protein sequence ID" value="KSU73975.1"/>
    <property type="molecule type" value="Genomic_DNA"/>
</dbReference>
<dbReference type="RefSeq" id="WP_058268947.1">
    <property type="nucleotide sequence ID" value="NZ_FMAZ01000006.1"/>
</dbReference>
<comment type="caution">
    <text evidence="2">The sequence shown here is derived from an EMBL/GenBank/DDBJ whole genome shotgun (WGS) entry which is preliminary data.</text>
</comment>
<dbReference type="STRING" id="993070.AS031_14965"/>
<evidence type="ECO:0000313" key="3">
    <source>
        <dbReference type="Proteomes" id="UP000053199"/>
    </source>
</evidence>
<sequence>MDRSLHALVNLDVPADLVRIEVRGSLTHESRPDLVHIIRRVRRMGIRAHIRVDLSQAALVESAALAGLRADLNNMDALTLPGIYRSGVSLHLAGSYDELPAGPPADDRTSRDVTPLNILDDDSHLTHGGAFGDEYPVAPDAALEELFGRELVEYSNEELLAASDALFALLDQPRAFPGADLLGRYNDIGRELGRRQPEPEAPSPAAEGKAAS</sequence>
<proteinExistence type="predicted"/>
<evidence type="ECO:0000313" key="2">
    <source>
        <dbReference type="EMBL" id="KSU73975.1"/>
    </source>
</evidence>
<name>A0A0V8IGT2_9MICC</name>
<evidence type="ECO:0000256" key="1">
    <source>
        <dbReference type="SAM" id="MobiDB-lite"/>
    </source>
</evidence>
<protein>
    <recommendedName>
        <fullName evidence="4">STAS domain-containing protein</fullName>
    </recommendedName>
</protein>